<dbReference type="Proteomes" id="UP000095751">
    <property type="component" value="Unassembled WGS sequence"/>
</dbReference>
<evidence type="ECO:0000256" key="5">
    <source>
        <dbReference type="ARBA" id="ARBA00036813"/>
    </source>
</evidence>
<dbReference type="AlphaFoldDB" id="A0A1E7FCH0"/>
<name>A0A1E7FCH0_9STRA</name>
<feature type="domain" description="AMP-dependent synthetase/ligase" evidence="6">
    <location>
        <begin position="2"/>
        <end position="389"/>
    </location>
</feature>
<evidence type="ECO:0000313" key="8">
    <source>
        <dbReference type="Proteomes" id="UP000095751"/>
    </source>
</evidence>
<dbReference type="PROSITE" id="PS00455">
    <property type="entry name" value="AMP_BINDING"/>
    <property type="match status" value="1"/>
</dbReference>
<dbReference type="InterPro" id="IPR020845">
    <property type="entry name" value="AMP-binding_CS"/>
</dbReference>
<evidence type="ECO:0000259" key="6">
    <source>
        <dbReference type="Pfam" id="PF00501"/>
    </source>
</evidence>
<dbReference type="GO" id="GO:0005783">
    <property type="term" value="C:endoplasmic reticulum"/>
    <property type="evidence" value="ECO:0007669"/>
    <property type="project" value="TreeGrafter"/>
</dbReference>
<organism evidence="7 8">
    <name type="scientific">Fragilariopsis cylindrus CCMP1102</name>
    <dbReference type="NCBI Taxonomy" id="635003"/>
    <lineage>
        <taxon>Eukaryota</taxon>
        <taxon>Sar</taxon>
        <taxon>Stramenopiles</taxon>
        <taxon>Ochrophyta</taxon>
        <taxon>Bacillariophyta</taxon>
        <taxon>Bacillariophyceae</taxon>
        <taxon>Bacillariophycidae</taxon>
        <taxon>Bacillariales</taxon>
        <taxon>Bacillariaceae</taxon>
        <taxon>Fragilariopsis</taxon>
    </lineage>
</organism>
<dbReference type="Pfam" id="PF00501">
    <property type="entry name" value="AMP-binding"/>
    <property type="match status" value="1"/>
</dbReference>
<evidence type="ECO:0000313" key="7">
    <source>
        <dbReference type="EMBL" id="OEU15860.1"/>
    </source>
</evidence>
<dbReference type="SUPFAM" id="SSF56801">
    <property type="entry name" value="Acetyl-CoA synthetase-like"/>
    <property type="match status" value="1"/>
</dbReference>
<accession>A0A1E7FCH0</accession>
<dbReference type="GO" id="GO:0005524">
    <property type="term" value="F:ATP binding"/>
    <property type="evidence" value="ECO:0007669"/>
    <property type="project" value="UniProtKB-KW"/>
</dbReference>
<evidence type="ECO:0000256" key="3">
    <source>
        <dbReference type="ARBA" id="ARBA00022741"/>
    </source>
</evidence>
<dbReference type="EMBL" id="KV784359">
    <property type="protein sequence ID" value="OEU15860.1"/>
    <property type="molecule type" value="Genomic_DNA"/>
</dbReference>
<keyword evidence="4" id="KW-0067">ATP-binding</keyword>
<reference evidence="7 8" key="1">
    <citation type="submission" date="2016-09" db="EMBL/GenBank/DDBJ databases">
        <title>Extensive genetic diversity and differential bi-allelic expression allows diatom success in the polar Southern Ocean.</title>
        <authorList>
            <consortium name="DOE Joint Genome Institute"/>
            <person name="Mock T."/>
            <person name="Otillar R.P."/>
            <person name="Strauss J."/>
            <person name="Dupont C."/>
            <person name="Frickenhaus S."/>
            <person name="Maumus F."/>
            <person name="Mcmullan M."/>
            <person name="Sanges R."/>
            <person name="Schmutz J."/>
            <person name="Toseland A."/>
            <person name="Valas R."/>
            <person name="Veluchamy A."/>
            <person name="Ward B.J."/>
            <person name="Allen A."/>
            <person name="Barry K."/>
            <person name="Falciatore A."/>
            <person name="Ferrante M."/>
            <person name="Fortunato A.E."/>
            <person name="Gloeckner G."/>
            <person name="Gruber A."/>
            <person name="Hipkin R."/>
            <person name="Janech M."/>
            <person name="Kroth P."/>
            <person name="Leese F."/>
            <person name="Lindquist E."/>
            <person name="Lyon B.R."/>
            <person name="Martin J."/>
            <person name="Mayer C."/>
            <person name="Parker M."/>
            <person name="Quesneville H."/>
            <person name="Raymond J."/>
            <person name="Uhlig C."/>
            <person name="Valentin K.U."/>
            <person name="Worden A.Z."/>
            <person name="Armbrust E.V."/>
            <person name="Bowler C."/>
            <person name="Green B."/>
            <person name="Moulton V."/>
            <person name="Van Oosterhout C."/>
            <person name="Grigoriev I."/>
        </authorList>
    </citation>
    <scope>NUCLEOTIDE SEQUENCE [LARGE SCALE GENOMIC DNA]</scope>
    <source>
        <strain evidence="7 8">CCMP1102</strain>
    </source>
</reference>
<dbReference type="PANTHER" id="PTHR43272:SF83">
    <property type="entry name" value="ACYL-COA SYNTHETASE LONG-CHAIN, ISOFORM J"/>
    <property type="match status" value="1"/>
</dbReference>
<comment type="catalytic activity">
    <reaction evidence="5">
        <text>a long-chain fatty acid + ATP + CoA = a long-chain fatty acyl-CoA + AMP + diphosphate</text>
        <dbReference type="Rhea" id="RHEA:15421"/>
        <dbReference type="ChEBI" id="CHEBI:30616"/>
        <dbReference type="ChEBI" id="CHEBI:33019"/>
        <dbReference type="ChEBI" id="CHEBI:57287"/>
        <dbReference type="ChEBI" id="CHEBI:57560"/>
        <dbReference type="ChEBI" id="CHEBI:83139"/>
        <dbReference type="ChEBI" id="CHEBI:456215"/>
        <dbReference type="EC" id="6.2.1.3"/>
    </reaction>
</comment>
<dbReference type="InterPro" id="IPR042099">
    <property type="entry name" value="ANL_N_sf"/>
</dbReference>
<dbReference type="KEGG" id="fcy:FRACYDRAFT_186644"/>
<dbReference type="Gene3D" id="3.40.50.12780">
    <property type="entry name" value="N-terminal domain of ligase-like"/>
    <property type="match status" value="1"/>
</dbReference>
<keyword evidence="2" id="KW-0436">Ligase</keyword>
<protein>
    <submittedName>
        <fullName evidence="7">Acetyl-CoA synthetase-like protein</fullName>
    </submittedName>
</protein>
<keyword evidence="3" id="KW-0547">Nucleotide-binding</keyword>
<dbReference type="GO" id="GO:0004467">
    <property type="term" value="F:long-chain fatty acid-CoA ligase activity"/>
    <property type="evidence" value="ECO:0007669"/>
    <property type="project" value="UniProtKB-EC"/>
</dbReference>
<dbReference type="InterPro" id="IPR000873">
    <property type="entry name" value="AMP-dep_synth/lig_dom"/>
</dbReference>
<dbReference type="PANTHER" id="PTHR43272">
    <property type="entry name" value="LONG-CHAIN-FATTY-ACID--COA LIGASE"/>
    <property type="match status" value="1"/>
</dbReference>
<proteinExistence type="inferred from homology"/>
<evidence type="ECO:0000256" key="2">
    <source>
        <dbReference type="ARBA" id="ARBA00022598"/>
    </source>
</evidence>
<gene>
    <name evidence="7" type="ORF">FRACYDRAFT_186644</name>
</gene>
<dbReference type="GO" id="GO:0016020">
    <property type="term" value="C:membrane"/>
    <property type="evidence" value="ECO:0007669"/>
    <property type="project" value="TreeGrafter"/>
</dbReference>
<keyword evidence="8" id="KW-1185">Reference proteome</keyword>
<dbReference type="OrthoDB" id="1700726at2759"/>
<comment type="similarity">
    <text evidence="1">Belongs to the ATP-dependent AMP-binding enzyme family.</text>
</comment>
<evidence type="ECO:0000256" key="4">
    <source>
        <dbReference type="ARBA" id="ARBA00022840"/>
    </source>
</evidence>
<sequence>MAIFENTCPEWMIAMLGAMTQSVAVVTVYATLGVDAVGDSINDNTITTIVCNKTNVKTILEKAKDMPSLKVIVYTNDSIASDDISTELPSPPKGVEVFSFESFLDLGDTDAYPAVPPSPETTAVVMYTSGSTGKPKGVIMTHANVVAAMSNPDYIIDFSPRHRYLAYLPLAHILELVVELTMVMNGCSLNFADPRTLSSSGAYPTGAMEFYKPHVMVGVPKIWDTIRKGVQVYVSKTSPIVQALINTAIEWRTFAISNGFDTPLLNATIFKLLKKNVGGHLELTLSGGGPLSGETQMFIRVAFGAVLIQGYGLTESCGTVSAQDLNDLRGGVQGYPFPSCEIKLVSTPEITDKGGLPYLSTDRTDVNGNPCWGRGEIFIKGMNIAKGYYMQPEKTKEEFLEGGWFATGDIGQFLEDGSISIVDRKKNLVKLNGGEYVALEKMETVYGNSDFVDALSGGVCAYADGDMDRPVLLVQLNMSKAREWAREKKVSGGVETVKENEEFLRSVMASLLAEHKRSELSRIEKISGFVLLTSAWTPENGCLTAANKLQRRTVIEQFPNEFEEAKKKGVFN</sequence>
<dbReference type="InParanoid" id="A0A1E7FCH0"/>
<evidence type="ECO:0000256" key="1">
    <source>
        <dbReference type="ARBA" id="ARBA00006432"/>
    </source>
</evidence>